<dbReference type="EMBL" id="BMAW01063052">
    <property type="protein sequence ID" value="GFT38466.1"/>
    <property type="molecule type" value="Genomic_DNA"/>
</dbReference>
<protein>
    <submittedName>
        <fullName evidence="1">Uncharacterized protein</fullName>
    </submittedName>
</protein>
<organism evidence="1 2">
    <name type="scientific">Nephila pilipes</name>
    <name type="common">Giant wood spider</name>
    <name type="synonym">Nephila maculata</name>
    <dbReference type="NCBI Taxonomy" id="299642"/>
    <lineage>
        <taxon>Eukaryota</taxon>
        <taxon>Metazoa</taxon>
        <taxon>Ecdysozoa</taxon>
        <taxon>Arthropoda</taxon>
        <taxon>Chelicerata</taxon>
        <taxon>Arachnida</taxon>
        <taxon>Araneae</taxon>
        <taxon>Araneomorphae</taxon>
        <taxon>Entelegynae</taxon>
        <taxon>Araneoidea</taxon>
        <taxon>Nephilidae</taxon>
        <taxon>Nephila</taxon>
    </lineage>
</organism>
<gene>
    <name evidence="1" type="ORF">NPIL_468051</name>
</gene>
<reference evidence="1" key="1">
    <citation type="submission" date="2020-08" db="EMBL/GenBank/DDBJ databases">
        <title>Multicomponent nature underlies the extraordinary mechanical properties of spider dragline silk.</title>
        <authorList>
            <person name="Kono N."/>
            <person name="Nakamura H."/>
            <person name="Mori M."/>
            <person name="Yoshida Y."/>
            <person name="Ohtoshi R."/>
            <person name="Malay A.D."/>
            <person name="Moran D.A.P."/>
            <person name="Tomita M."/>
            <person name="Numata K."/>
            <person name="Arakawa K."/>
        </authorList>
    </citation>
    <scope>NUCLEOTIDE SEQUENCE</scope>
</reference>
<accession>A0A8X6NYB5</accession>
<dbReference type="Proteomes" id="UP000887013">
    <property type="component" value="Unassembled WGS sequence"/>
</dbReference>
<comment type="caution">
    <text evidence="1">The sequence shown here is derived from an EMBL/GenBank/DDBJ whole genome shotgun (WGS) entry which is preliminary data.</text>
</comment>
<evidence type="ECO:0000313" key="1">
    <source>
        <dbReference type="EMBL" id="GFT38466.1"/>
    </source>
</evidence>
<proteinExistence type="predicted"/>
<dbReference type="AlphaFoldDB" id="A0A8X6NYB5"/>
<name>A0A8X6NYB5_NEPPI</name>
<evidence type="ECO:0000313" key="2">
    <source>
        <dbReference type="Proteomes" id="UP000887013"/>
    </source>
</evidence>
<sequence>MQDSRDFGHKDRSISMWKSPVHQERSENVIWSAWCIKVEGKMLEHGLVMTGDKSIAHQKLSKDIYYSMALEVGSSGCVELRLACLCMIIITRVSRYSHDENTSDRSFEQAWFGS</sequence>
<keyword evidence="2" id="KW-1185">Reference proteome</keyword>